<keyword evidence="4 7" id="KW-0808">Transferase</keyword>
<comment type="caution">
    <text evidence="7">The sequence shown here is derived from an EMBL/GenBank/DDBJ whole genome shotgun (WGS) entry which is preliminary data.</text>
</comment>
<accession>A0A644VS38</accession>
<evidence type="ECO:0000256" key="5">
    <source>
        <dbReference type="ARBA" id="ARBA00022975"/>
    </source>
</evidence>
<evidence type="ECO:0000256" key="1">
    <source>
        <dbReference type="ARBA" id="ARBA00004889"/>
    </source>
</evidence>
<dbReference type="SUPFAM" id="SSF53271">
    <property type="entry name" value="PRTase-like"/>
    <property type="match status" value="1"/>
</dbReference>
<reference evidence="7" key="1">
    <citation type="submission" date="2019-08" db="EMBL/GenBank/DDBJ databases">
        <authorList>
            <person name="Kucharzyk K."/>
            <person name="Murdoch R.W."/>
            <person name="Higgins S."/>
            <person name="Loffler F."/>
        </authorList>
    </citation>
    <scope>NUCLEOTIDE SEQUENCE</scope>
</reference>
<dbReference type="InterPro" id="IPR029057">
    <property type="entry name" value="PRTase-like"/>
</dbReference>
<dbReference type="EMBL" id="VSSQ01000413">
    <property type="protein sequence ID" value="MPL94087.1"/>
    <property type="molecule type" value="Genomic_DNA"/>
</dbReference>
<dbReference type="InterPro" id="IPR000836">
    <property type="entry name" value="PRTase_dom"/>
</dbReference>
<proteinExistence type="inferred from homology"/>
<evidence type="ECO:0000259" key="6">
    <source>
        <dbReference type="Pfam" id="PF00156"/>
    </source>
</evidence>
<dbReference type="EC" id="2.4.2.10" evidence="2"/>
<feature type="domain" description="Phosphoribosyltransferase" evidence="6">
    <location>
        <begin position="49"/>
        <end position="176"/>
    </location>
</feature>
<comment type="pathway">
    <text evidence="1">Pyrimidine metabolism; UMP biosynthesis via de novo pathway; UMP from orotate: step 1/2.</text>
</comment>
<keyword evidence="5" id="KW-0665">Pyrimidine biosynthesis</keyword>
<dbReference type="CDD" id="cd06223">
    <property type="entry name" value="PRTases_typeI"/>
    <property type="match status" value="1"/>
</dbReference>
<organism evidence="7">
    <name type="scientific">bioreactor metagenome</name>
    <dbReference type="NCBI Taxonomy" id="1076179"/>
    <lineage>
        <taxon>unclassified sequences</taxon>
        <taxon>metagenomes</taxon>
        <taxon>ecological metagenomes</taxon>
    </lineage>
</organism>
<keyword evidence="3 7" id="KW-0328">Glycosyltransferase</keyword>
<dbReference type="NCBIfam" id="TIGR00336">
    <property type="entry name" value="pyrE"/>
    <property type="match status" value="1"/>
</dbReference>
<evidence type="ECO:0000256" key="4">
    <source>
        <dbReference type="ARBA" id="ARBA00022679"/>
    </source>
</evidence>
<dbReference type="InterPro" id="IPR004467">
    <property type="entry name" value="Or_phspho_trans_dom"/>
</dbReference>
<dbReference type="GO" id="GO:0019856">
    <property type="term" value="P:pyrimidine nucleobase biosynthetic process"/>
    <property type="evidence" value="ECO:0007669"/>
    <property type="project" value="TreeGrafter"/>
</dbReference>
<name>A0A644VS38_9ZZZZ</name>
<dbReference type="GO" id="GO:0004588">
    <property type="term" value="F:orotate phosphoribosyltransferase activity"/>
    <property type="evidence" value="ECO:0007669"/>
    <property type="project" value="UniProtKB-EC"/>
</dbReference>
<dbReference type="PANTHER" id="PTHR19278">
    <property type="entry name" value="OROTATE PHOSPHORIBOSYLTRANSFERASE"/>
    <property type="match status" value="1"/>
</dbReference>
<evidence type="ECO:0000313" key="7">
    <source>
        <dbReference type="EMBL" id="MPL94087.1"/>
    </source>
</evidence>
<dbReference type="HAMAP" id="MF_01208">
    <property type="entry name" value="PyrE"/>
    <property type="match status" value="1"/>
</dbReference>
<dbReference type="Gene3D" id="3.40.50.2020">
    <property type="match status" value="1"/>
</dbReference>
<protein>
    <recommendedName>
        <fullName evidence="2">orotate phosphoribosyltransferase</fullName>
        <ecNumber evidence="2">2.4.2.10</ecNumber>
    </recommendedName>
</protein>
<dbReference type="GO" id="GO:0044205">
    <property type="term" value="P:'de novo' UMP biosynthetic process"/>
    <property type="evidence" value="ECO:0007669"/>
    <property type="project" value="UniProtKB-UniPathway"/>
</dbReference>
<dbReference type="InterPro" id="IPR023031">
    <property type="entry name" value="OPRT"/>
</dbReference>
<dbReference type="PANTHER" id="PTHR19278:SF9">
    <property type="entry name" value="URIDINE 5'-MONOPHOSPHATE SYNTHASE"/>
    <property type="match status" value="1"/>
</dbReference>
<dbReference type="AlphaFoldDB" id="A0A644VS38"/>
<dbReference type="Pfam" id="PF00156">
    <property type="entry name" value="Pribosyltran"/>
    <property type="match status" value="1"/>
</dbReference>
<gene>
    <name evidence="7" type="primary">pyrE_14</name>
    <name evidence="7" type="ORF">SDC9_40235</name>
</gene>
<sequence length="211" mass="23895">MESIEKIIARQLLEIKAVRLSPDKPFVWASGWKAPIYCDNRKILSYPKAREIVYKSLARIVEQNYPKADYIAGVATGAIAWGMLVAEFLGKPFVYVRPKPKDHGTGAQVEGDLPEGANVVMVEDLISTGQSSLSAVEAVERAGGHVLGMVAIFSYNFDKSRRAFEYRNLELRTLTNYDTLIEEAVSCSYIRQEELETLREWRFRPDMWGVE</sequence>
<dbReference type="UniPathway" id="UPA00070">
    <property type="reaction ID" value="UER00119"/>
</dbReference>
<evidence type="ECO:0000256" key="2">
    <source>
        <dbReference type="ARBA" id="ARBA00011971"/>
    </source>
</evidence>
<evidence type="ECO:0000256" key="3">
    <source>
        <dbReference type="ARBA" id="ARBA00022676"/>
    </source>
</evidence>